<dbReference type="OrthoDB" id="981250at2"/>
<name>A0A3B7MHX0_9BACT</name>
<dbReference type="Proteomes" id="UP000263900">
    <property type="component" value="Chromosome"/>
</dbReference>
<evidence type="ECO:0000313" key="1">
    <source>
        <dbReference type="EMBL" id="AXY72779.1"/>
    </source>
</evidence>
<keyword evidence="2" id="KW-1185">Reference proteome</keyword>
<protein>
    <submittedName>
        <fullName evidence="1">Uncharacterized protein</fullName>
    </submittedName>
</protein>
<proteinExistence type="predicted"/>
<organism evidence="1 2">
    <name type="scientific">Paraflavitalea soli</name>
    <dbReference type="NCBI Taxonomy" id="2315862"/>
    <lineage>
        <taxon>Bacteria</taxon>
        <taxon>Pseudomonadati</taxon>
        <taxon>Bacteroidota</taxon>
        <taxon>Chitinophagia</taxon>
        <taxon>Chitinophagales</taxon>
        <taxon>Chitinophagaceae</taxon>
        <taxon>Paraflavitalea</taxon>
    </lineage>
</organism>
<dbReference type="RefSeq" id="WP_119048617.1">
    <property type="nucleotide sequence ID" value="NZ_CP032157.1"/>
</dbReference>
<sequence>MDAKFYITRKQDLLDHSSGNSISLQEWTNFVEKDPEMRLDNCTAVTLPNGEIYKYASPGTAVWLNREPGSNEVKEVMFDYAGGCILVNDADQRTLKKIRHIAYKLNTRIFKETKRYTEEILVEQPVLIPRFSLGSMIAPFKKTIPSIRYLFQQLAYALQGGGHEKLKDH</sequence>
<dbReference type="AlphaFoldDB" id="A0A3B7MHX0"/>
<dbReference type="KEGG" id="pseg:D3H65_01800"/>
<gene>
    <name evidence="1" type="ORF">D3H65_01800</name>
</gene>
<dbReference type="EMBL" id="CP032157">
    <property type="protein sequence ID" value="AXY72779.1"/>
    <property type="molecule type" value="Genomic_DNA"/>
</dbReference>
<accession>A0A3B7MHX0</accession>
<reference evidence="1 2" key="1">
    <citation type="submission" date="2018-09" db="EMBL/GenBank/DDBJ databases">
        <title>Genome sequencing of strain 6GH32-13.</title>
        <authorList>
            <person name="Weon H.-Y."/>
            <person name="Heo J."/>
            <person name="Kwon S.-W."/>
        </authorList>
    </citation>
    <scope>NUCLEOTIDE SEQUENCE [LARGE SCALE GENOMIC DNA]</scope>
    <source>
        <strain evidence="1 2">5GH32-13</strain>
    </source>
</reference>
<evidence type="ECO:0000313" key="2">
    <source>
        <dbReference type="Proteomes" id="UP000263900"/>
    </source>
</evidence>